<evidence type="ECO:0000313" key="6">
    <source>
        <dbReference type="EMBL" id="QEA16598.1"/>
    </source>
</evidence>
<protein>
    <submittedName>
        <fullName evidence="6">Aldehyde dehydrogenase family protein</fullName>
    </submittedName>
</protein>
<evidence type="ECO:0000256" key="2">
    <source>
        <dbReference type="ARBA" id="ARBA00023002"/>
    </source>
</evidence>
<gene>
    <name evidence="6" type="ORF">FRF71_10905</name>
</gene>
<dbReference type="RefSeq" id="WP_147090677.1">
    <property type="nucleotide sequence ID" value="NZ_BAABJD010000005.1"/>
</dbReference>
<name>A0A5B8S664_9SPHN</name>
<evidence type="ECO:0000256" key="4">
    <source>
        <dbReference type="RuleBase" id="RU003345"/>
    </source>
</evidence>
<dbReference type="InterPro" id="IPR015590">
    <property type="entry name" value="Aldehyde_DH_dom"/>
</dbReference>
<feature type="domain" description="Aldehyde dehydrogenase" evidence="5">
    <location>
        <begin position="2"/>
        <end position="456"/>
    </location>
</feature>
<organism evidence="6 7">
    <name type="scientific">Novosphingobium ginsenosidimutans</name>
    <dbReference type="NCBI Taxonomy" id="1176536"/>
    <lineage>
        <taxon>Bacteria</taxon>
        <taxon>Pseudomonadati</taxon>
        <taxon>Pseudomonadota</taxon>
        <taxon>Alphaproteobacteria</taxon>
        <taxon>Sphingomonadales</taxon>
        <taxon>Sphingomonadaceae</taxon>
        <taxon>Novosphingobium</taxon>
    </lineage>
</organism>
<dbReference type="Proteomes" id="UP000321172">
    <property type="component" value="Chromosome"/>
</dbReference>
<dbReference type="InterPro" id="IPR016162">
    <property type="entry name" value="Ald_DH_N"/>
</dbReference>
<dbReference type="KEGG" id="ngf:FRF71_10905"/>
<dbReference type="PROSITE" id="PS00687">
    <property type="entry name" value="ALDEHYDE_DEHYDR_GLU"/>
    <property type="match status" value="1"/>
</dbReference>
<proteinExistence type="inferred from homology"/>
<dbReference type="AlphaFoldDB" id="A0A5B8S664"/>
<dbReference type="Pfam" id="PF00171">
    <property type="entry name" value="Aldedh"/>
    <property type="match status" value="1"/>
</dbReference>
<dbReference type="PANTHER" id="PTHR42804">
    <property type="entry name" value="ALDEHYDE DEHYDROGENASE"/>
    <property type="match status" value="1"/>
</dbReference>
<dbReference type="EMBL" id="CP042345">
    <property type="protein sequence ID" value="QEA16598.1"/>
    <property type="molecule type" value="Genomic_DNA"/>
</dbReference>
<dbReference type="InterPro" id="IPR016163">
    <property type="entry name" value="Ald_DH_C"/>
</dbReference>
<keyword evidence="7" id="KW-1185">Reference proteome</keyword>
<dbReference type="SUPFAM" id="SSF53720">
    <property type="entry name" value="ALDH-like"/>
    <property type="match status" value="1"/>
</dbReference>
<sequence>MTIPVRNPRTGETDYAIEAVPADEIAAIALRLRAAQPDWLALGAEARAAVLVKWAEAIEARGGDLVAKLSVDTGRVAIANVEVFSVAGTLRRWAATGPAMIAALDLKDVPSATPGVTISNRHVPYQLLGVIAPWNFPMLLALIDAIPALLAGCAALIKPSEITPRFIPVLRETIAAVPELAKVLAIVEGDADTGKAIVGNVDYVCFTGSVATGRKVAEAAAAAFIPANLELGGKDPMIVLPSADPVKAASIALRSSVAANGQACQSIERLYVHRSLADAFLASLVEQAKGVEFNYPDITKGHIGPFIFPPQADKVQAQIDAAVAQGAKVLHGGQVETLGGGKYLRPTILTDVTPDMAIIAEETFGPVIPVTIYDDVEEAIRLANDTIYGLSAAVIGDPAEAEEVGERLEAGAISINDGSMTAGVWDAENCSFKQSGMGPSRMGNAGLYRYFRVKAIMRQNGEAAPIAAYAEQAVAG</sequence>
<dbReference type="Gene3D" id="3.40.605.10">
    <property type="entry name" value="Aldehyde Dehydrogenase, Chain A, domain 1"/>
    <property type="match status" value="1"/>
</dbReference>
<keyword evidence="2 4" id="KW-0560">Oxidoreductase</keyword>
<evidence type="ECO:0000259" key="5">
    <source>
        <dbReference type="Pfam" id="PF00171"/>
    </source>
</evidence>
<dbReference type="InterPro" id="IPR016161">
    <property type="entry name" value="Ald_DH/histidinol_DH"/>
</dbReference>
<accession>A0A5B8S664</accession>
<reference evidence="6 7" key="1">
    <citation type="journal article" date="2013" name="J. Microbiol. Biotechnol.">
        <title>Novosphingobium ginsenosidimutans sp. nov., with the ability to convert ginsenoside.</title>
        <authorList>
            <person name="Kim J.K."/>
            <person name="He D."/>
            <person name="Liu Q.M."/>
            <person name="Park H.Y."/>
            <person name="Jung M.S."/>
            <person name="Yoon M.H."/>
            <person name="Kim S.C."/>
            <person name="Im W.T."/>
        </authorList>
    </citation>
    <scope>NUCLEOTIDE SEQUENCE [LARGE SCALE GENOMIC DNA]</scope>
    <source>
        <strain evidence="6 7">FW-6</strain>
    </source>
</reference>
<dbReference type="OrthoDB" id="9761688at2"/>
<dbReference type="PANTHER" id="PTHR42804:SF1">
    <property type="entry name" value="ALDEHYDE DEHYDROGENASE-RELATED"/>
    <property type="match status" value="1"/>
</dbReference>
<evidence type="ECO:0000256" key="1">
    <source>
        <dbReference type="ARBA" id="ARBA00009986"/>
    </source>
</evidence>
<dbReference type="GO" id="GO:0016620">
    <property type="term" value="F:oxidoreductase activity, acting on the aldehyde or oxo group of donors, NAD or NADP as acceptor"/>
    <property type="evidence" value="ECO:0007669"/>
    <property type="project" value="InterPro"/>
</dbReference>
<dbReference type="InterPro" id="IPR029510">
    <property type="entry name" value="Ald_DH_CS_GLU"/>
</dbReference>
<evidence type="ECO:0000256" key="3">
    <source>
        <dbReference type="PROSITE-ProRule" id="PRU10007"/>
    </source>
</evidence>
<dbReference type="Gene3D" id="3.40.309.10">
    <property type="entry name" value="Aldehyde Dehydrogenase, Chain A, domain 2"/>
    <property type="match status" value="1"/>
</dbReference>
<feature type="active site" evidence="3">
    <location>
        <position position="230"/>
    </location>
</feature>
<comment type="similarity">
    <text evidence="1 4">Belongs to the aldehyde dehydrogenase family.</text>
</comment>
<evidence type="ECO:0000313" key="7">
    <source>
        <dbReference type="Proteomes" id="UP000321172"/>
    </source>
</evidence>